<protein>
    <submittedName>
        <fullName evidence="3">Uncharacterized protein</fullName>
    </submittedName>
</protein>
<proteinExistence type="predicted"/>
<sequence length="1056" mass="114116">MWCGRAGVVGVVGAALLLLGLTQIVSGIYFMLMMPIFQLGSNIWTGTWKQPPSSHTQNNTPHPPPPHTNKQPPPPTHKHPPPHPHTNKQTNNPQQTPPHKQPPTTPNNPAPNSLPSPRLSPACAEPWATIGWTGQTMRRGQMVLVATLSVLVTNVANLVIIQVGENGVFLSESDVRAIVGNNQETTMLIAFWLTTVVTAMGIVVSFFGAQYLFCVVVRGPRVKGRMPVTRSLSEEDLHHRQEGGPDAPPPLEDVLALPDPAGSSAWSFAVRRDASMPDVYPARPSPVVCPELPFSTLSSQYARPNARRIHRSNSVSGRLLLGEDAGAATLSRKFHACSLDDLDAAPVIEVGTFPRDRSVSEQSLVSSFQELPPGGGLAAHVHRAASVQERLLDGKKVLTSFGPVSRPAVRVVKPKGPAPPPPIKPKPKLQTTPLVHRPPQDYDDEEPRAARDEDALAYDSAQICAAEIAPEPPVRTESLLRDAHPGIAKRITALERALPLPVIEENIKNTRKRPAPQPRSILPPHSDGESSREASLTRPQDRRPPKPESAKPPKPEAAKPPRPEARKPPRSSLLEKPPRLAGKNTTLARPGAAAHAAPAKPERKRAEGDSAANLRRLEEVLTNILDHGAPPLLRATKSDENIAESAKAADAKAPKGILKKGPRAPSKPSKYEVAHREALEDSRALLERLPRGELQRNKIVLRVPSFRTAGCQTEAYPVRRRASCAQTNLSVAPRYRTDAAAPPRWGKGGRREEPQAAAATDGSSSSGYSSPEVSSKEPSPPHSGPPSPASSSAAPSDEDERRCGDANVTVIEINKGDAAGGRARAASDRPPPRPPKPLRLRHMSDAAALVSSQGGLLVPVHRRTAPLPLYEDVFGLAALTENVMLLTEAINPVLTLQAPTWDGRTAALPRPRPALRTHSLSLPRPSVTPTGRPHASRGSRSPSPVRREEQRQQAEKQSSASSTAAYLASLELLASHYRHQALANAKQLQLQQRLLMQQQQQHQEQHEQQEQQEAKLKEESEEVSDASPPSETRPTSASTTQTASESLSPIEQESEC</sequence>
<evidence type="ECO:0000256" key="2">
    <source>
        <dbReference type="SAM" id="Phobius"/>
    </source>
</evidence>
<feature type="transmembrane region" description="Helical" evidence="2">
    <location>
        <begin position="142"/>
        <end position="163"/>
    </location>
</feature>
<feature type="region of interest" description="Disordered" evidence="1">
    <location>
        <begin position="999"/>
        <end position="1056"/>
    </location>
</feature>
<dbReference type="AlphaFoldDB" id="A0A3R7N7X3"/>
<dbReference type="OrthoDB" id="6375471at2759"/>
<reference evidence="3 4" key="2">
    <citation type="submission" date="2019-01" db="EMBL/GenBank/DDBJ databases">
        <title>The decoding of complex shrimp genome reveals the adaptation for benthos swimmer, frequently molting mechanism and breeding impact on genome.</title>
        <authorList>
            <person name="Sun Y."/>
            <person name="Gao Y."/>
            <person name="Yu Y."/>
        </authorList>
    </citation>
    <scope>NUCLEOTIDE SEQUENCE [LARGE SCALE GENOMIC DNA]</scope>
    <source>
        <tissue evidence="3">Muscle</tissue>
    </source>
</reference>
<dbReference type="PANTHER" id="PTHR45725">
    <property type="entry name" value="FORMIN HOMOLOGY 2 FAMILY MEMBER"/>
    <property type="match status" value="1"/>
</dbReference>
<evidence type="ECO:0000313" key="3">
    <source>
        <dbReference type="EMBL" id="ROT79595.1"/>
    </source>
</evidence>
<dbReference type="Proteomes" id="UP000283509">
    <property type="component" value="Unassembled WGS sequence"/>
</dbReference>
<feature type="region of interest" description="Disordered" evidence="1">
    <location>
        <begin position="644"/>
        <end position="672"/>
    </location>
</feature>
<feature type="compositionally biased region" description="Pro residues" evidence="1">
    <location>
        <begin position="778"/>
        <end position="788"/>
    </location>
</feature>
<feature type="transmembrane region" description="Helical" evidence="2">
    <location>
        <begin position="189"/>
        <end position="217"/>
    </location>
</feature>
<feature type="compositionally biased region" description="Pro residues" evidence="1">
    <location>
        <begin position="61"/>
        <end position="75"/>
    </location>
</feature>
<feature type="region of interest" description="Disordered" evidence="1">
    <location>
        <begin position="508"/>
        <end position="612"/>
    </location>
</feature>
<feature type="region of interest" description="Disordered" evidence="1">
    <location>
        <begin position="904"/>
        <end position="962"/>
    </location>
</feature>
<keyword evidence="2" id="KW-1133">Transmembrane helix</keyword>
<reference evidence="3 4" key="1">
    <citation type="submission" date="2018-04" db="EMBL/GenBank/DDBJ databases">
        <authorList>
            <person name="Zhang X."/>
            <person name="Yuan J."/>
            <person name="Li F."/>
            <person name="Xiang J."/>
        </authorList>
    </citation>
    <scope>NUCLEOTIDE SEQUENCE [LARGE SCALE GENOMIC DNA]</scope>
    <source>
        <tissue evidence="3">Muscle</tissue>
    </source>
</reference>
<organism evidence="3 4">
    <name type="scientific">Penaeus vannamei</name>
    <name type="common">Whiteleg shrimp</name>
    <name type="synonym">Litopenaeus vannamei</name>
    <dbReference type="NCBI Taxonomy" id="6689"/>
    <lineage>
        <taxon>Eukaryota</taxon>
        <taxon>Metazoa</taxon>
        <taxon>Ecdysozoa</taxon>
        <taxon>Arthropoda</taxon>
        <taxon>Crustacea</taxon>
        <taxon>Multicrustacea</taxon>
        <taxon>Malacostraca</taxon>
        <taxon>Eumalacostraca</taxon>
        <taxon>Eucarida</taxon>
        <taxon>Decapoda</taxon>
        <taxon>Dendrobranchiata</taxon>
        <taxon>Penaeoidea</taxon>
        <taxon>Penaeidae</taxon>
        <taxon>Penaeus</taxon>
    </lineage>
</organism>
<gene>
    <name evidence="3" type="ORF">C7M84_001676</name>
</gene>
<feature type="region of interest" description="Disordered" evidence="1">
    <location>
        <begin position="410"/>
        <end position="451"/>
    </location>
</feature>
<evidence type="ECO:0000313" key="4">
    <source>
        <dbReference type="Proteomes" id="UP000283509"/>
    </source>
</evidence>
<feature type="compositionally biased region" description="Pro residues" evidence="1">
    <location>
        <begin position="95"/>
        <end position="114"/>
    </location>
</feature>
<feature type="transmembrane region" description="Helical" evidence="2">
    <location>
        <begin position="6"/>
        <end position="32"/>
    </location>
</feature>
<feature type="compositionally biased region" description="Basic residues" evidence="1">
    <location>
        <begin position="76"/>
        <end position="86"/>
    </location>
</feature>
<feature type="region of interest" description="Disordered" evidence="1">
    <location>
        <begin position="48"/>
        <end position="120"/>
    </location>
</feature>
<feature type="compositionally biased region" description="Basic and acidic residues" evidence="1">
    <location>
        <begin position="1003"/>
        <end position="1018"/>
    </location>
</feature>
<keyword evidence="2" id="KW-0472">Membrane</keyword>
<feature type="region of interest" description="Disordered" evidence="1">
    <location>
        <begin position="711"/>
        <end position="839"/>
    </location>
</feature>
<evidence type="ECO:0000256" key="1">
    <source>
        <dbReference type="SAM" id="MobiDB-lite"/>
    </source>
</evidence>
<name>A0A3R7N7X3_PENVA</name>
<keyword evidence="4" id="KW-1185">Reference proteome</keyword>
<feature type="compositionally biased region" description="Low complexity" evidence="1">
    <location>
        <begin position="1032"/>
        <end position="1048"/>
    </location>
</feature>
<feature type="compositionally biased region" description="Basic and acidic residues" evidence="1">
    <location>
        <begin position="539"/>
        <end position="567"/>
    </location>
</feature>
<keyword evidence="2" id="KW-0812">Transmembrane</keyword>
<dbReference type="PANTHER" id="PTHR45725:SF1">
    <property type="entry name" value="DISHEVELLED ASSOCIATED ACTIVATOR OF MORPHOGENESIS, ISOFORM D"/>
    <property type="match status" value="1"/>
</dbReference>
<feature type="compositionally biased region" description="Basic and acidic residues" evidence="1">
    <location>
        <begin position="945"/>
        <end position="954"/>
    </location>
</feature>
<comment type="caution">
    <text evidence="3">The sequence shown here is derived from an EMBL/GenBank/DDBJ whole genome shotgun (WGS) entry which is preliminary data.</text>
</comment>
<feature type="compositionally biased region" description="Low complexity" evidence="1">
    <location>
        <begin position="763"/>
        <end position="777"/>
    </location>
</feature>
<dbReference type="EMBL" id="QCYY01001222">
    <property type="protein sequence ID" value="ROT79595.1"/>
    <property type="molecule type" value="Genomic_DNA"/>
</dbReference>
<accession>A0A3R7N7X3</accession>
<feature type="compositionally biased region" description="Low complexity" evidence="1">
    <location>
        <begin position="588"/>
        <end position="599"/>
    </location>
</feature>
<dbReference type="InterPro" id="IPR051425">
    <property type="entry name" value="Formin_Homology"/>
</dbReference>